<dbReference type="Pfam" id="PF09586">
    <property type="entry name" value="YfhO"/>
    <property type="match status" value="1"/>
</dbReference>
<feature type="transmembrane region" description="Helical" evidence="1">
    <location>
        <begin position="400"/>
        <end position="421"/>
    </location>
</feature>
<name>A0A6J4H6W8_9BACT</name>
<protein>
    <recommendedName>
        <fullName evidence="3">YfhO family protein</fullName>
    </recommendedName>
</protein>
<dbReference type="PANTHER" id="PTHR38454:SF1">
    <property type="entry name" value="INTEGRAL MEMBRANE PROTEIN"/>
    <property type="match status" value="1"/>
</dbReference>
<dbReference type="EMBL" id="CADCTO010000024">
    <property type="protein sequence ID" value="CAA9215483.1"/>
    <property type="molecule type" value="Genomic_DNA"/>
</dbReference>
<dbReference type="InterPro" id="IPR018580">
    <property type="entry name" value="Uncharacterised_YfhO"/>
</dbReference>
<feature type="transmembrane region" description="Helical" evidence="1">
    <location>
        <begin position="300"/>
        <end position="321"/>
    </location>
</feature>
<feature type="transmembrane region" description="Helical" evidence="1">
    <location>
        <begin position="16"/>
        <end position="37"/>
    </location>
</feature>
<feature type="transmembrane region" description="Helical" evidence="1">
    <location>
        <begin position="132"/>
        <end position="150"/>
    </location>
</feature>
<keyword evidence="1" id="KW-1133">Transmembrane helix</keyword>
<dbReference type="PROSITE" id="PS51257">
    <property type="entry name" value="PROKAR_LIPOPROTEIN"/>
    <property type="match status" value="1"/>
</dbReference>
<accession>A0A6J4H6W8</accession>
<feature type="transmembrane region" description="Helical" evidence="1">
    <location>
        <begin position="370"/>
        <end position="391"/>
    </location>
</feature>
<feature type="transmembrane region" description="Helical" evidence="1">
    <location>
        <begin position="269"/>
        <end position="288"/>
    </location>
</feature>
<dbReference type="AlphaFoldDB" id="A0A6J4H6W8"/>
<evidence type="ECO:0000256" key="1">
    <source>
        <dbReference type="SAM" id="Phobius"/>
    </source>
</evidence>
<reference evidence="2" key="1">
    <citation type="submission" date="2020-02" db="EMBL/GenBank/DDBJ databases">
        <authorList>
            <person name="Meier V. D."/>
        </authorList>
    </citation>
    <scope>NUCLEOTIDE SEQUENCE</scope>
    <source>
        <strain evidence="2">AVDCRST_MAG63</strain>
    </source>
</reference>
<evidence type="ECO:0000313" key="2">
    <source>
        <dbReference type="EMBL" id="CAA9215483.1"/>
    </source>
</evidence>
<proteinExistence type="predicted"/>
<keyword evidence="1" id="KW-0812">Transmembrane</keyword>
<evidence type="ECO:0008006" key="3">
    <source>
        <dbReference type="Google" id="ProtNLM"/>
    </source>
</evidence>
<gene>
    <name evidence="2" type="ORF">AVDCRST_MAG63-206</name>
</gene>
<dbReference type="PANTHER" id="PTHR38454">
    <property type="entry name" value="INTEGRAL MEMBRANE PROTEIN-RELATED"/>
    <property type="match status" value="1"/>
</dbReference>
<organism evidence="2">
    <name type="scientific">uncultured Armatimonadetes bacterium</name>
    <dbReference type="NCBI Taxonomy" id="157466"/>
    <lineage>
        <taxon>Bacteria</taxon>
        <taxon>Bacillati</taxon>
        <taxon>Armatimonadota</taxon>
        <taxon>environmental samples</taxon>
    </lineage>
</organism>
<feature type="transmembrane region" description="Helical" evidence="1">
    <location>
        <begin position="106"/>
        <end position="126"/>
    </location>
</feature>
<sequence>MPRKEPPSPRRRLPPALFPCLGAGLLVLLACALFWPILTGTRSVYFGDLALFFIPLLDFQRDELLAGRVPLWNPRILLGTPFLGNPQAWPFYPSSALLYLLPAHHAAGVVGVLHLAVAAVGTLVFLRSRGLGTASAVFGALAFGFGGALVSKMQFPNMVQAGSYLPWLLWGVDRVIRRPDFRRAGLLGLLAGLALLAAHPQMFLMQFYLCSAWTLWRLWPDRGRLRAIAALAAALVLGVSLAAAQLFPAAEQARVSVRAALTLRRANRFYLPPEAALTNFILPNFYGNPATGDYDGRGNFWEPCAYLGLLPFACAVGASVFRSRRVPDVRFWTVAAVVALWLSLGRMGGLYAVAFYVLPGVNKFNDPARWLQVATFAVACLGAHGLDALLAPHRPARRRLLAGGAIALTVADLLPFSRALVPLVASRVWETPPPTALRLRAAPPGRVFHADNPWVWRRFVRRDSYGPTDAAYVRRFLDSLGPNLTSLYGFSDLNGYDPIRGRNIDRLVDEVFVQVDATKGTRGVRAAPLLPATGVGYVLSLRARPLALAGVGPPLPGPGARVQPVGDPAPRAALWTAWQWAPTEEDALERFLVRRSPAAPFVVDDTPLDAADPGVAPARPLIVAGETPDHVPVLLPADAPGGLLVLKDAGLAGWEARVDGRPAHLVAADGIFRAVWVPPGARRVDFRYAPAVFRFGLYFSLVAAGILSSLGAFAAVSGLVSRRATRRYEAERRTLSTGDDGR</sequence>
<feature type="transmembrane region" description="Helical" evidence="1">
    <location>
        <begin position="695"/>
        <end position="720"/>
    </location>
</feature>
<keyword evidence="1" id="KW-0472">Membrane</keyword>
<feature type="transmembrane region" description="Helical" evidence="1">
    <location>
        <begin position="184"/>
        <end position="208"/>
    </location>
</feature>
<feature type="transmembrane region" description="Helical" evidence="1">
    <location>
        <begin position="228"/>
        <end position="248"/>
    </location>
</feature>
<feature type="transmembrane region" description="Helical" evidence="1">
    <location>
        <begin position="333"/>
        <end position="358"/>
    </location>
</feature>